<feature type="domain" description="Helicase ATP-binding" evidence="14">
    <location>
        <begin position="57"/>
        <end position="227"/>
    </location>
</feature>
<dbReference type="PROSITE" id="PS50077">
    <property type="entry name" value="HEAT_REPEAT"/>
    <property type="match status" value="1"/>
</dbReference>
<dbReference type="GO" id="GO:0003723">
    <property type="term" value="F:RNA binding"/>
    <property type="evidence" value="ECO:0007669"/>
    <property type="project" value="UniProtKB-KW"/>
</dbReference>
<protein>
    <recommendedName>
        <fullName evidence="8">ATP-dependent RNA helicase FAL1</fullName>
        <ecNumber evidence="1">3.6.4.13</ecNumber>
    </recommendedName>
    <alternativeName>
        <fullName evidence="9">ATP-dependent RNA helicase fal1</fullName>
    </alternativeName>
</protein>
<keyword evidence="6" id="KW-0067">ATP-binding</keyword>
<accession>A0AAW0G0T3</accession>
<dbReference type="Proteomes" id="UP001385951">
    <property type="component" value="Unassembled WGS sequence"/>
</dbReference>
<dbReference type="SMART" id="SM00487">
    <property type="entry name" value="DEXDc"/>
    <property type="match status" value="1"/>
</dbReference>
<keyword evidence="2" id="KW-0677">Repeat</keyword>
<dbReference type="SMART" id="SM00490">
    <property type="entry name" value="HELICc"/>
    <property type="match status" value="1"/>
</dbReference>
<dbReference type="InterPro" id="IPR027417">
    <property type="entry name" value="P-loop_NTPase"/>
</dbReference>
<evidence type="ECO:0000256" key="3">
    <source>
        <dbReference type="ARBA" id="ARBA00022741"/>
    </source>
</evidence>
<feature type="domain" description="Importin N-terminal" evidence="13">
    <location>
        <begin position="433"/>
        <end position="500"/>
    </location>
</feature>
<feature type="short sequence motif" description="Q motif" evidence="12">
    <location>
        <begin position="26"/>
        <end position="54"/>
    </location>
</feature>
<dbReference type="InterPro" id="IPR014014">
    <property type="entry name" value="RNA_helicase_DEAD_Q_motif"/>
</dbReference>
<keyword evidence="18" id="KW-1185">Reference proteome</keyword>
<dbReference type="CDD" id="cd18787">
    <property type="entry name" value="SF2_C_DEAD"/>
    <property type="match status" value="1"/>
</dbReference>
<dbReference type="Gene3D" id="1.25.10.10">
    <property type="entry name" value="Leucine-rich Repeat Variant"/>
    <property type="match status" value="1"/>
</dbReference>
<dbReference type="Pfam" id="PF25574">
    <property type="entry name" value="TPR_IMB1"/>
    <property type="match status" value="1"/>
</dbReference>
<evidence type="ECO:0000259" key="14">
    <source>
        <dbReference type="PROSITE" id="PS51192"/>
    </source>
</evidence>
<evidence type="ECO:0000256" key="12">
    <source>
        <dbReference type="PROSITE-ProRule" id="PRU00552"/>
    </source>
</evidence>
<dbReference type="InterPro" id="IPR011545">
    <property type="entry name" value="DEAD/DEAH_box_helicase_dom"/>
</dbReference>
<evidence type="ECO:0000256" key="4">
    <source>
        <dbReference type="ARBA" id="ARBA00022801"/>
    </source>
</evidence>
<dbReference type="InterPro" id="IPR014001">
    <property type="entry name" value="Helicase_ATP-bd"/>
</dbReference>
<evidence type="ECO:0000256" key="9">
    <source>
        <dbReference type="ARBA" id="ARBA00040908"/>
    </source>
</evidence>
<dbReference type="InterPro" id="IPR057672">
    <property type="entry name" value="TPR_IPO4/5"/>
</dbReference>
<dbReference type="InterPro" id="IPR011989">
    <property type="entry name" value="ARM-like"/>
</dbReference>
<comment type="caution">
    <text evidence="17">The sequence shown here is derived from an EMBL/GenBank/DDBJ whole genome shotgun (WGS) entry which is preliminary data.</text>
</comment>
<evidence type="ECO:0000259" key="15">
    <source>
        <dbReference type="PROSITE" id="PS51194"/>
    </source>
</evidence>
<evidence type="ECO:0000256" key="5">
    <source>
        <dbReference type="ARBA" id="ARBA00022806"/>
    </source>
</evidence>
<evidence type="ECO:0000259" key="13">
    <source>
        <dbReference type="PROSITE" id="PS50166"/>
    </source>
</evidence>
<dbReference type="PROSITE" id="PS51195">
    <property type="entry name" value="Q_MOTIF"/>
    <property type="match status" value="1"/>
</dbReference>
<keyword evidence="3" id="KW-0547">Nucleotide-binding</keyword>
<dbReference type="InterPro" id="IPR058584">
    <property type="entry name" value="IMB1_TNPO1-like_TPR"/>
</dbReference>
<dbReference type="GO" id="GO:0005524">
    <property type="term" value="F:ATP binding"/>
    <property type="evidence" value="ECO:0007669"/>
    <property type="project" value="UniProtKB-KW"/>
</dbReference>
<organism evidence="17 18">
    <name type="scientific">Cerrena zonata</name>
    <dbReference type="NCBI Taxonomy" id="2478898"/>
    <lineage>
        <taxon>Eukaryota</taxon>
        <taxon>Fungi</taxon>
        <taxon>Dikarya</taxon>
        <taxon>Basidiomycota</taxon>
        <taxon>Agaricomycotina</taxon>
        <taxon>Agaricomycetes</taxon>
        <taxon>Polyporales</taxon>
        <taxon>Cerrenaceae</taxon>
        <taxon>Cerrena</taxon>
    </lineage>
</organism>
<dbReference type="SUPFAM" id="SSF48371">
    <property type="entry name" value="ARM repeat"/>
    <property type="match status" value="2"/>
</dbReference>
<dbReference type="Pfam" id="PF25780">
    <property type="entry name" value="TPR_IPO5"/>
    <property type="match status" value="1"/>
</dbReference>
<sequence>MDEFDRDIDRDLKFSVKSTKNLKVHATFESMKLKPDLLKGIYGYGFEAPSAIQSRAIMQIISGKDTIAQAQSGTGKTATFTIGMLQVIDTKAKDCQALILSPTRELAVQIQGVVKNLGDYMNIHTHACIGGTHVGEDLKKLQQGQQIISGTPGRVVDMIKRRKLSIRNIKMLILDEADELFLKGFKEQIYEIYRHLPPSVQVVVVSATLSREVLEMTGKFTTDPVKILVKRDDITLEGIKQYHVQCEKEDWKFDTLCDLYDSLTITQAVIFCNTKVKVTWLADQMKKSNFTVVAMHGDMKQDERDSIMSDFRSGNSRVLISTDVWARGIDVQQVSLVINYDLPIDKENYIHRIGRSGRFGRKGVAINLITSDDSEALRDIEKFYSIKIKEMPYRLVHRALDRTPPRMDAQYLSALEETLKQIQTPDSNVIKQATKRLNSELLTNSLALPALIHILQNSSDETSRQLAAVEARKIAINSWDKVDAQLKPEIRNTLLNSTFNEPVQRIRHSSARIISAISEIDLDNGEWSDLLPNLVNAIEGSDSQVKETAVFTLYTILETQVPALLEHVPGFLKLFSQLLADPSSRDIRVNAVLSLDVLSQFIEQDAEIDAQQAQQFKTTIPGMVDVLKDVIASDDDEKVKTVFNVFNSLIFLDNKLVGEHLTGLIQFIAEISANTQLNEEYRVFGLQFLISCVSMKKSKIISNKLGPQITLIAARIASEPIDIEDELNNEDEENENEENSPPNLALRLVAILSAELPPSQTITPFFENLSSMLSSSNQFERRAALLIIGVASSGAPDYFSTQIGKIIPVLSEGLKDSETIVRVAALKSLSQLTSELQDIVAEHHEVLLPLIINIIDNATSVMTYKNACYALDGLIEFMSFESISKYVEPLMNKLFGMLQQANSSSLRAAIVSAIGSTAFASGKSFQPFFDTSIQLLEPFVSNVTETEGMSEEDIELRALTFENISTMARAVGSGNFSNYATPLVDAAYISLQSSVSRIRESGFAFISNMAKVYGSEFAGFLDKIVPEIFKCLEQEEFTFNVEGDDAEDEDEEEDLDNKFHVHTGITIEKEIASVALSELALGTGKAFAKYVEPSIKSLADQIENSYGMREASLNALWKIVKAMFVASYGEKKAPKGVPQSSYVEADVLQLIKQVREITIQNLGEEFELTMVACILDNFSDAINSLGPIAVIDNASETEQLENLCVQLMNILKKEHPCQAEEFEEEEIEEEEASETDALLFESALEVLISLATSLEGDFNKVFTSFKDVISSNVNSKSKNMRVSAIGALAEISAGVKSSNPYSQELLEVFSERLSNDKSLDVKGNSAYGIGKTDKQAGNVDADDEETQEVVNRSYANACGCVARLALKNEAAVPLEHVIQPLLSHLPLKTALEENVPIFKLIIKLFEKDDQLINSQVEAVVNIFAEAFTKEFERIKLLEGSTLGREENLDRLKQFQNDELKQQVINLLKFLDQKFGGAISSNEVLKSVIA</sequence>
<evidence type="ECO:0000256" key="7">
    <source>
        <dbReference type="ARBA" id="ARBA00022884"/>
    </source>
</evidence>
<evidence type="ECO:0000256" key="8">
    <source>
        <dbReference type="ARBA" id="ARBA00040655"/>
    </source>
</evidence>
<feature type="domain" description="Helicase C-terminal" evidence="15">
    <location>
        <begin position="238"/>
        <end position="399"/>
    </location>
</feature>
<dbReference type="SUPFAM" id="SSF52540">
    <property type="entry name" value="P-loop containing nucleoside triphosphate hydrolases"/>
    <property type="match status" value="1"/>
</dbReference>
<keyword evidence="7" id="KW-0694">RNA-binding</keyword>
<evidence type="ECO:0000256" key="2">
    <source>
        <dbReference type="ARBA" id="ARBA00022737"/>
    </source>
</evidence>
<dbReference type="GO" id="GO:0006886">
    <property type="term" value="P:intracellular protein transport"/>
    <property type="evidence" value="ECO:0007669"/>
    <property type="project" value="InterPro"/>
</dbReference>
<gene>
    <name evidence="17" type="ORF">QCA50_009218</name>
</gene>
<dbReference type="GO" id="GO:0031267">
    <property type="term" value="F:small GTPase binding"/>
    <property type="evidence" value="ECO:0007669"/>
    <property type="project" value="InterPro"/>
</dbReference>
<dbReference type="GO" id="GO:0016787">
    <property type="term" value="F:hydrolase activity"/>
    <property type="evidence" value="ECO:0007669"/>
    <property type="project" value="UniProtKB-KW"/>
</dbReference>
<dbReference type="Gene3D" id="3.40.50.300">
    <property type="entry name" value="P-loop containing nucleotide triphosphate hydrolases"/>
    <property type="match status" value="2"/>
</dbReference>
<dbReference type="EMBL" id="JASBNA010000013">
    <property type="protein sequence ID" value="KAK7687353.1"/>
    <property type="molecule type" value="Genomic_DNA"/>
</dbReference>
<dbReference type="InterPro" id="IPR000629">
    <property type="entry name" value="RNA-helicase_DEAD-box_CS"/>
</dbReference>
<evidence type="ECO:0000313" key="18">
    <source>
        <dbReference type="Proteomes" id="UP001385951"/>
    </source>
</evidence>
<evidence type="ECO:0000313" key="17">
    <source>
        <dbReference type="EMBL" id="KAK7687353.1"/>
    </source>
</evidence>
<name>A0AAW0G0T3_9APHY</name>
<dbReference type="InterPro" id="IPR021133">
    <property type="entry name" value="HEAT_type_2"/>
</dbReference>
<dbReference type="EC" id="3.6.4.13" evidence="1"/>
<dbReference type="InterPro" id="IPR001650">
    <property type="entry name" value="Helicase_C-like"/>
</dbReference>
<dbReference type="FunFam" id="3.40.50.300:FF:000849">
    <property type="entry name" value="ATP-dependent RNA helicase DBP5"/>
    <property type="match status" value="1"/>
</dbReference>
<evidence type="ECO:0000256" key="11">
    <source>
        <dbReference type="PROSITE-ProRule" id="PRU00103"/>
    </source>
</evidence>
<evidence type="ECO:0000256" key="6">
    <source>
        <dbReference type="ARBA" id="ARBA00022840"/>
    </source>
</evidence>
<evidence type="ECO:0000256" key="1">
    <source>
        <dbReference type="ARBA" id="ARBA00012552"/>
    </source>
</evidence>
<dbReference type="Pfam" id="PF03810">
    <property type="entry name" value="IBN_N"/>
    <property type="match status" value="1"/>
</dbReference>
<dbReference type="PROSITE" id="PS51194">
    <property type="entry name" value="HELICASE_CTER"/>
    <property type="match status" value="1"/>
</dbReference>
<feature type="domain" description="DEAD-box RNA helicase Q" evidence="16">
    <location>
        <begin position="26"/>
        <end position="54"/>
    </location>
</feature>
<dbReference type="PROSITE" id="PS00039">
    <property type="entry name" value="DEAD_ATP_HELICASE"/>
    <property type="match status" value="1"/>
</dbReference>
<feature type="repeat" description="HEAT" evidence="11">
    <location>
        <begin position="806"/>
        <end position="844"/>
    </location>
</feature>
<proteinExistence type="predicted"/>
<dbReference type="GO" id="GO:0003724">
    <property type="term" value="F:RNA helicase activity"/>
    <property type="evidence" value="ECO:0007669"/>
    <property type="project" value="UniProtKB-EC"/>
</dbReference>
<dbReference type="InterPro" id="IPR016024">
    <property type="entry name" value="ARM-type_fold"/>
</dbReference>
<dbReference type="PANTHER" id="PTHR47958">
    <property type="entry name" value="ATP-DEPENDENT RNA HELICASE DBP3"/>
    <property type="match status" value="1"/>
</dbReference>
<dbReference type="PROSITE" id="PS51192">
    <property type="entry name" value="HELICASE_ATP_BIND_1"/>
    <property type="match status" value="1"/>
</dbReference>
<reference evidence="17 18" key="1">
    <citation type="submission" date="2022-09" db="EMBL/GenBank/DDBJ databases">
        <authorList>
            <person name="Palmer J.M."/>
        </authorList>
    </citation>
    <scope>NUCLEOTIDE SEQUENCE [LARGE SCALE GENOMIC DNA]</scope>
    <source>
        <strain evidence="17 18">DSM 7382</strain>
    </source>
</reference>
<dbReference type="PROSITE" id="PS50166">
    <property type="entry name" value="IMPORTIN_B_NT"/>
    <property type="match status" value="1"/>
</dbReference>
<dbReference type="FunFam" id="3.40.50.300:FF:000031">
    <property type="entry name" value="Eukaryotic initiation factor 4A-III"/>
    <property type="match status" value="1"/>
</dbReference>
<keyword evidence="5" id="KW-0347">Helicase</keyword>
<comment type="catalytic activity">
    <reaction evidence="10">
        <text>ATP + H2O = ADP + phosphate + H(+)</text>
        <dbReference type="Rhea" id="RHEA:13065"/>
        <dbReference type="ChEBI" id="CHEBI:15377"/>
        <dbReference type="ChEBI" id="CHEBI:15378"/>
        <dbReference type="ChEBI" id="CHEBI:30616"/>
        <dbReference type="ChEBI" id="CHEBI:43474"/>
        <dbReference type="ChEBI" id="CHEBI:456216"/>
        <dbReference type="EC" id="3.6.4.13"/>
    </reaction>
</comment>
<dbReference type="Pfam" id="PF00271">
    <property type="entry name" value="Helicase_C"/>
    <property type="match status" value="1"/>
</dbReference>
<keyword evidence="4" id="KW-0378">Hydrolase</keyword>
<evidence type="ECO:0000259" key="16">
    <source>
        <dbReference type="PROSITE" id="PS51195"/>
    </source>
</evidence>
<dbReference type="Pfam" id="PF00270">
    <property type="entry name" value="DEAD"/>
    <property type="match status" value="1"/>
</dbReference>
<dbReference type="InterPro" id="IPR001494">
    <property type="entry name" value="Importin-beta_N"/>
</dbReference>
<evidence type="ECO:0000256" key="10">
    <source>
        <dbReference type="ARBA" id="ARBA00047984"/>
    </source>
</evidence>